<evidence type="ECO:0000256" key="3">
    <source>
        <dbReference type="ARBA" id="ARBA00022691"/>
    </source>
</evidence>
<feature type="domain" description="Methyltransferase small" evidence="4">
    <location>
        <begin position="33"/>
        <end position="198"/>
    </location>
</feature>
<dbReference type="Proteomes" id="UP000064201">
    <property type="component" value="Chromosome"/>
</dbReference>
<evidence type="ECO:0000259" key="4">
    <source>
        <dbReference type="Pfam" id="PF05175"/>
    </source>
</evidence>
<reference evidence="5 6" key="1">
    <citation type="submission" date="2015-04" db="EMBL/GenBank/DDBJ databases">
        <title>Complete Sequence for the Genome of the Thioalkalivibrio versutus D301.</title>
        <authorList>
            <person name="Mu T."/>
            <person name="Zhou J."/>
            <person name="Xu X."/>
        </authorList>
    </citation>
    <scope>NUCLEOTIDE SEQUENCE [LARGE SCALE GENOMIC DNA]</scope>
    <source>
        <strain evidence="5 6">D301</strain>
    </source>
</reference>
<keyword evidence="1 5" id="KW-0489">Methyltransferase</keyword>
<organism evidence="5 6">
    <name type="scientific">Thioalkalivibrio versutus</name>
    <dbReference type="NCBI Taxonomy" id="106634"/>
    <lineage>
        <taxon>Bacteria</taxon>
        <taxon>Pseudomonadati</taxon>
        <taxon>Pseudomonadota</taxon>
        <taxon>Gammaproteobacteria</taxon>
        <taxon>Chromatiales</taxon>
        <taxon>Ectothiorhodospiraceae</taxon>
        <taxon>Thioalkalivibrio</taxon>
    </lineage>
</organism>
<evidence type="ECO:0000313" key="5">
    <source>
        <dbReference type="EMBL" id="AKJ96131.1"/>
    </source>
</evidence>
<keyword evidence="3" id="KW-0949">S-adenosyl-L-methionine</keyword>
<gene>
    <name evidence="5" type="ORF">TVD_12535</name>
</gene>
<dbReference type="CDD" id="cd02440">
    <property type="entry name" value="AdoMet_MTases"/>
    <property type="match status" value="1"/>
</dbReference>
<accession>A0A0G3GBF7</accession>
<keyword evidence="2 5" id="KW-0808">Transferase</keyword>
<dbReference type="GO" id="GO:0008757">
    <property type="term" value="F:S-adenosylmethionine-dependent methyltransferase activity"/>
    <property type="evidence" value="ECO:0007669"/>
    <property type="project" value="InterPro"/>
</dbReference>
<sequence length="205" mass="23309">MKEGFPTIQARRTRQAELKRDLEFEDTLAGEHLRFRTTWGLFSPRRIDDGTRMLLERIEVEPTDACLDLGCGYGPIGLTLARKAPQGHCTLVDTNFLAVEYSRRNAELNGITNVDCVTSNGFAQIRDRRFDLVTSNLPAKVGREMLYTYLLDAHEQMNPGGRIYVVTITGLRRFIEKGFKEVFGNYDKVKQGREYTVAAAVREPD</sequence>
<dbReference type="SUPFAM" id="SSF53335">
    <property type="entry name" value="S-adenosyl-L-methionine-dependent methyltransferases"/>
    <property type="match status" value="1"/>
</dbReference>
<dbReference type="STRING" id="106634.TVD_12535"/>
<dbReference type="Pfam" id="PF05175">
    <property type="entry name" value="MTS"/>
    <property type="match status" value="1"/>
</dbReference>
<dbReference type="RefSeq" id="WP_018168954.1">
    <property type="nucleotide sequence ID" value="NZ_CP011367.1"/>
</dbReference>
<dbReference type="EMBL" id="CP011367">
    <property type="protein sequence ID" value="AKJ96131.1"/>
    <property type="molecule type" value="Genomic_DNA"/>
</dbReference>
<evidence type="ECO:0000256" key="1">
    <source>
        <dbReference type="ARBA" id="ARBA00022603"/>
    </source>
</evidence>
<evidence type="ECO:0000256" key="2">
    <source>
        <dbReference type="ARBA" id="ARBA00022679"/>
    </source>
</evidence>
<keyword evidence="6" id="KW-1185">Reference proteome</keyword>
<dbReference type="OrthoDB" id="29650at2"/>
<name>A0A0G3GBF7_9GAMM</name>
<dbReference type="InterPro" id="IPR007848">
    <property type="entry name" value="Small_mtfrase_dom"/>
</dbReference>
<dbReference type="GO" id="GO:0032259">
    <property type="term" value="P:methylation"/>
    <property type="evidence" value="ECO:0007669"/>
    <property type="project" value="UniProtKB-KW"/>
</dbReference>
<proteinExistence type="predicted"/>
<dbReference type="PANTHER" id="PTHR47816:SF4">
    <property type="entry name" value="RIBOSOMAL RNA SMALL SUBUNIT METHYLTRANSFERASE C"/>
    <property type="match status" value="1"/>
</dbReference>
<dbReference type="AlphaFoldDB" id="A0A0G3GBF7"/>
<dbReference type="InterPro" id="IPR029063">
    <property type="entry name" value="SAM-dependent_MTases_sf"/>
</dbReference>
<dbReference type="PATRIC" id="fig|106634.4.peg.2554"/>
<dbReference type="Gene3D" id="3.40.50.150">
    <property type="entry name" value="Vaccinia Virus protein VP39"/>
    <property type="match status" value="1"/>
</dbReference>
<dbReference type="InterPro" id="IPR046977">
    <property type="entry name" value="RsmC/RlmG"/>
</dbReference>
<dbReference type="PANTHER" id="PTHR47816">
    <property type="entry name" value="RIBOSOMAL RNA SMALL SUBUNIT METHYLTRANSFERASE C"/>
    <property type="match status" value="1"/>
</dbReference>
<evidence type="ECO:0000313" key="6">
    <source>
        <dbReference type="Proteomes" id="UP000064201"/>
    </source>
</evidence>
<dbReference type="KEGG" id="tvr:TVD_12535"/>
<protein>
    <submittedName>
        <fullName evidence="5">Methyltransferase</fullName>
    </submittedName>
</protein>